<dbReference type="EnsemblMetazoa" id="G30977.1">
    <property type="protein sequence ID" value="G30977.1:cds"/>
    <property type="gene ID" value="G30977"/>
</dbReference>
<keyword evidence="1" id="KW-0812">Transmembrane</keyword>
<dbReference type="EnsemblMetazoa" id="G30977.2">
    <property type="protein sequence ID" value="G30977.2:cds"/>
    <property type="gene ID" value="G30977"/>
</dbReference>
<name>A0A8W8M290_MAGGI</name>
<dbReference type="AlphaFoldDB" id="A0A8W8M290"/>
<dbReference type="Proteomes" id="UP000005408">
    <property type="component" value="Unassembled WGS sequence"/>
</dbReference>
<keyword evidence="1" id="KW-1133">Transmembrane helix</keyword>
<feature type="transmembrane region" description="Helical" evidence="1">
    <location>
        <begin position="80"/>
        <end position="102"/>
    </location>
</feature>
<protein>
    <submittedName>
        <fullName evidence="2">Uncharacterized protein</fullName>
    </submittedName>
</protein>
<evidence type="ECO:0000313" key="2">
    <source>
        <dbReference type="EnsemblMetazoa" id="G30977.2:cds"/>
    </source>
</evidence>
<feature type="transmembrane region" description="Helical" evidence="1">
    <location>
        <begin position="40"/>
        <end position="59"/>
    </location>
</feature>
<evidence type="ECO:0000313" key="3">
    <source>
        <dbReference type="Proteomes" id="UP000005408"/>
    </source>
</evidence>
<feature type="transmembrane region" description="Helical" evidence="1">
    <location>
        <begin position="122"/>
        <end position="141"/>
    </location>
</feature>
<evidence type="ECO:0000256" key="1">
    <source>
        <dbReference type="SAM" id="Phobius"/>
    </source>
</evidence>
<keyword evidence="1" id="KW-0472">Membrane</keyword>
<organism evidence="2 3">
    <name type="scientific">Magallana gigas</name>
    <name type="common">Pacific oyster</name>
    <name type="synonym">Crassostrea gigas</name>
    <dbReference type="NCBI Taxonomy" id="29159"/>
    <lineage>
        <taxon>Eukaryota</taxon>
        <taxon>Metazoa</taxon>
        <taxon>Spiralia</taxon>
        <taxon>Lophotrochozoa</taxon>
        <taxon>Mollusca</taxon>
        <taxon>Bivalvia</taxon>
        <taxon>Autobranchia</taxon>
        <taxon>Pteriomorphia</taxon>
        <taxon>Ostreida</taxon>
        <taxon>Ostreoidea</taxon>
        <taxon>Ostreidae</taxon>
        <taxon>Magallana</taxon>
    </lineage>
</organism>
<accession>A0A8W8M290</accession>
<proteinExistence type="predicted"/>
<keyword evidence="3" id="KW-1185">Reference proteome</keyword>
<sequence>DSPNYAEKSKLFSIVLVITFFLVDLQSCSGFLRCVIYPPFRDICLIVWEILYILAMAIFTPFKRIYRLLIEIVIYELYDFFIAVCYMPLNIGKILLSLPIYLFDGVKTFLLENSWADLLLRAIHISLIVLFLIFSSQTSILRQFENIERKLRAHFRNVAERYKRRLKQS</sequence>
<reference evidence="2" key="1">
    <citation type="submission" date="2022-08" db="UniProtKB">
        <authorList>
            <consortium name="EnsemblMetazoa"/>
        </authorList>
    </citation>
    <scope>IDENTIFICATION</scope>
    <source>
        <strain evidence="2">05x7-T-G4-1.051#20</strain>
    </source>
</reference>